<dbReference type="EMBL" id="BMAT01001657">
    <property type="protein sequence ID" value="GFR89990.1"/>
    <property type="molecule type" value="Genomic_DNA"/>
</dbReference>
<proteinExistence type="predicted"/>
<dbReference type="AlphaFoldDB" id="A0AAV4H0A9"/>
<reference evidence="2 3" key="1">
    <citation type="journal article" date="2021" name="Elife">
        <title>Chloroplast acquisition without the gene transfer in kleptoplastic sea slugs, Plakobranchus ocellatus.</title>
        <authorList>
            <person name="Maeda T."/>
            <person name="Takahashi S."/>
            <person name="Yoshida T."/>
            <person name="Shimamura S."/>
            <person name="Takaki Y."/>
            <person name="Nagai Y."/>
            <person name="Toyoda A."/>
            <person name="Suzuki Y."/>
            <person name="Arimoto A."/>
            <person name="Ishii H."/>
            <person name="Satoh N."/>
            <person name="Nishiyama T."/>
            <person name="Hasebe M."/>
            <person name="Maruyama T."/>
            <person name="Minagawa J."/>
            <person name="Obokata J."/>
            <person name="Shigenobu S."/>
        </authorList>
    </citation>
    <scope>NUCLEOTIDE SEQUENCE [LARGE SCALE GENOMIC DNA]</scope>
</reference>
<protein>
    <submittedName>
        <fullName evidence="2">Uncharacterized protein</fullName>
    </submittedName>
</protein>
<accession>A0AAV4H0A9</accession>
<organism evidence="2 3">
    <name type="scientific">Elysia marginata</name>
    <dbReference type="NCBI Taxonomy" id="1093978"/>
    <lineage>
        <taxon>Eukaryota</taxon>
        <taxon>Metazoa</taxon>
        <taxon>Spiralia</taxon>
        <taxon>Lophotrochozoa</taxon>
        <taxon>Mollusca</taxon>
        <taxon>Gastropoda</taxon>
        <taxon>Heterobranchia</taxon>
        <taxon>Euthyneura</taxon>
        <taxon>Panpulmonata</taxon>
        <taxon>Sacoglossa</taxon>
        <taxon>Placobranchoidea</taxon>
        <taxon>Plakobranchidae</taxon>
        <taxon>Elysia</taxon>
    </lineage>
</organism>
<evidence type="ECO:0000313" key="2">
    <source>
        <dbReference type="EMBL" id="GFR89990.1"/>
    </source>
</evidence>
<evidence type="ECO:0000256" key="1">
    <source>
        <dbReference type="SAM" id="MobiDB-lite"/>
    </source>
</evidence>
<keyword evidence="3" id="KW-1185">Reference proteome</keyword>
<feature type="region of interest" description="Disordered" evidence="1">
    <location>
        <begin position="37"/>
        <end position="57"/>
    </location>
</feature>
<sequence length="128" mass="13967">MSGTNFHNDQVLRASTRSRSTLQTQVSNLFITSDGRKLASADDNNNNKKAPANDGTTTEGVVDWAKLWQVLLTCLAVATLCRSSRLTDRITAGTRSKQAYNNLVLLLALLRHTTHSTSSTLGTFQSLN</sequence>
<dbReference type="Proteomes" id="UP000762676">
    <property type="component" value="Unassembled WGS sequence"/>
</dbReference>
<gene>
    <name evidence="2" type="ORF">ElyMa_000806700</name>
</gene>
<evidence type="ECO:0000313" key="3">
    <source>
        <dbReference type="Proteomes" id="UP000762676"/>
    </source>
</evidence>
<feature type="compositionally biased region" description="Low complexity" evidence="1">
    <location>
        <begin position="41"/>
        <end position="54"/>
    </location>
</feature>
<comment type="caution">
    <text evidence="2">The sequence shown here is derived from an EMBL/GenBank/DDBJ whole genome shotgun (WGS) entry which is preliminary data.</text>
</comment>
<name>A0AAV4H0A9_9GAST</name>